<organism evidence="4">
    <name type="scientific">Dermatophagoides farinae</name>
    <name type="common">American house dust mite</name>
    <dbReference type="NCBI Taxonomy" id="6954"/>
    <lineage>
        <taxon>Eukaryota</taxon>
        <taxon>Metazoa</taxon>
        <taxon>Ecdysozoa</taxon>
        <taxon>Arthropoda</taxon>
        <taxon>Chelicerata</taxon>
        <taxon>Arachnida</taxon>
        <taxon>Acari</taxon>
        <taxon>Acariformes</taxon>
        <taxon>Sarcoptiformes</taxon>
        <taxon>Astigmata</taxon>
        <taxon>Psoroptidia</taxon>
        <taxon>Analgoidea</taxon>
        <taxon>Pyroglyphidae</taxon>
        <taxon>Dermatophagoidinae</taxon>
        <taxon>Dermatophagoides</taxon>
    </lineage>
</organism>
<dbReference type="AlphaFoldDB" id="A0A9D4NUW3"/>
<sequence>MKRCTANEFECIRDSTCIDLSSVGDGIIDCIDSSDECPDPIQQFRCRCGIPICIDRKHYMDGQINCDDGSDEGLEVTICQSFIQNELLPNGMLTRPQQQQPQQRPYDMNVPFMTVIGEDNADDDGEIDDHNTTTAAAAEAATNGNKYMADVDVDDPILLIPENIEELFSSEFFDSLSTTSSPYIDEITMNSTTTNNGDDIVSESNDDDDDDKDKNFSSSSSLSLMSSSSSSPSLLIDEQIITPNSSTIIMIDNTIETSTTKQSTMATTTSTSTSHQDVVELTGTFLPYELLTAPTKYPYYHRSMITPPILLEKLTETNSIVEITGTFIPQMMTQSYDSETGQHRQPMTTTITANNNTMMNESVNKERWKSTMTKIDANHAVETEKMARIKIKQATNQTFIIGNKRLTILTGIFYDHQMMTLVQHSL</sequence>
<proteinExistence type="predicted"/>
<keyword evidence="1" id="KW-1015">Disulfide bond</keyword>
<evidence type="ECO:0000256" key="3">
    <source>
        <dbReference type="SAM" id="MobiDB-lite"/>
    </source>
</evidence>
<comment type="caution">
    <text evidence="4">The sequence shown here is derived from an EMBL/GenBank/DDBJ whole genome shotgun (WGS) entry which is preliminary data.</text>
</comment>
<evidence type="ECO:0000313" key="4">
    <source>
        <dbReference type="EMBL" id="KAH7638704.1"/>
    </source>
</evidence>
<protein>
    <submittedName>
        <fullName evidence="4">Uncharacterized protein</fullName>
    </submittedName>
</protein>
<evidence type="ECO:0000256" key="2">
    <source>
        <dbReference type="PROSITE-ProRule" id="PRU00124"/>
    </source>
</evidence>
<feature type="compositionally biased region" description="Polar residues" evidence="3">
    <location>
        <begin position="188"/>
        <end position="197"/>
    </location>
</feature>
<dbReference type="PRINTS" id="PR00261">
    <property type="entry name" value="LDLRECEPTOR"/>
</dbReference>
<reference evidence="4" key="1">
    <citation type="submission" date="2020-06" db="EMBL/GenBank/DDBJ databases">
        <authorList>
            <person name="Ji K."/>
            <person name="Li J."/>
        </authorList>
    </citation>
    <scope>NUCLEOTIDE SEQUENCE</scope>
    <source>
        <strain evidence="4">JKM2019</strain>
        <tissue evidence="4">Whole body</tissue>
    </source>
</reference>
<dbReference type="CDD" id="cd00112">
    <property type="entry name" value="LDLa"/>
    <property type="match status" value="2"/>
</dbReference>
<feature type="compositionally biased region" description="Acidic residues" evidence="3">
    <location>
        <begin position="200"/>
        <end position="211"/>
    </location>
</feature>
<dbReference type="Proteomes" id="UP000828236">
    <property type="component" value="Unassembled WGS sequence"/>
</dbReference>
<accession>A0A9D4NUW3</accession>
<evidence type="ECO:0000256" key="1">
    <source>
        <dbReference type="ARBA" id="ARBA00023157"/>
    </source>
</evidence>
<dbReference type="Gene3D" id="4.10.400.10">
    <property type="entry name" value="Low-density Lipoprotein Receptor"/>
    <property type="match status" value="1"/>
</dbReference>
<dbReference type="PROSITE" id="PS50068">
    <property type="entry name" value="LDLRA_2"/>
    <property type="match status" value="1"/>
</dbReference>
<reference evidence="4" key="2">
    <citation type="journal article" date="2021" name="World Allergy Organ. J.">
        <title>Chromosome-level assembly of Dermatophagoides farinae genome and transcriptome reveals two novel allergens Der f 37 and Der f 39.</title>
        <authorList>
            <person name="Chen J."/>
            <person name="Cai Z."/>
            <person name="Fan D."/>
            <person name="Hu J."/>
            <person name="Hou Y."/>
            <person name="He Y."/>
            <person name="Zhang Z."/>
            <person name="Zhao Z."/>
            <person name="Gao P."/>
            <person name="Hu W."/>
            <person name="Sun J."/>
            <person name="Li J."/>
            <person name="Ji K."/>
        </authorList>
    </citation>
    <scope>NUCLEOTIDE SEQUENCE</scope>
    <source>
        <strain evidence="4">JKM2019</strain>
    </source>
</reference>
<feature type="region of interest" description="Disordered" evidence="3">
    <location>
        <begin position="187"/>
        <end position="230"/>
    </location>
</feature>
<dbReference type="InterPro" id="IPR002172">
    <property type="entry name" value="LDrepeatLR_classA_rpt"/>
</dbReference>
<dbReference type="SUPFAM" id="SSF57424">
    <property type="entry name" value="LDL receptor-like module"/>
    <property type="match status" value="1"/>
</dbReference>
<dbReference type="SMART" id="SM00192">
    <property type="entry name" value="LDLa"/>
    <property type="match status" value="2"/>
</dbReference>
<comment type="caution">
    <text evidence="2">Lacks conserved residue(s) required for the propagation of feature annotation.</text>
</comment>
<feature type="compositionally biased region" description="Low complexity" evidence="3">
    <location>
        <begin position="216"/>
        <end position="230"/>
    </location>
</feature>
<dbReference type="InterPro" id="IPR036055">
    <property type="entry name" value="LDL_receptor-like_sf"/>
</dbReference>
<gene>
    <name evidence="4" type="ORF">HUG17_2737</name>
</gene>
<dbReference type="EMBL" id="SDOV01000007">
    <property type="protein sequence ID" value="KAH7638704.1"/>
    <property type="molecule type" value="Genomic_DNA"/>
</dbReference>
<name>A0A9D4NUW3_DERFA</name>